<dbReference type="PANTHER" id="PTHR45527">
    <property type="entry name" value="NONRIBOSOMAL PEPTIDE SYNTHETASE"/>
    <property type="match status" value="1"/>
</dbReference>
<dbReference type="RefSeq" id="WP_201801217.1">
    <property type="nucleotide sequence ID" value="NZ_JAERRI010000001.1"/>
</dbReference>
<dbReference type="Gene3D" id="1.10.1200.10">
    <property type="entry name" value="ACP-like"/>
    <property type="match status" value="1"/>
</dbReference>
<dbReference type="SUPFAM" id="SSF56801">
    <property type="entry name" value="Acetyl-CoA synthetase-like"/>
    <property type="match status" value="1"/>
</dbReference>
<gene>
    <name evidence="3" type="ORF">JK360_01100</name>
</gene>
<dbReference type="CDD" id="cd05930">
    <property type="entry name" value="A_NRPS"/>
    <property type="match status" value="1"/>
</dbReference>
<dbReference type="SUPFAM" id="SSF47336">
    <property type="entry name" value="ACP-like"/>
    <property type="match status" value="1"/>
</dbReference>
<evidence type="ECO:0000256" key="1">
    <source>
        <dbReference type="SAM" id="MobiDB-lite"/>
    </source>
</evidence>
<reference evidence="3 4" key="1">
    <citation type="submission" date="2021-01" db="EMBL/GenBank/DDBJ databases">
        <title>WGS of actinomycetes isolated from Thailand.</title>
        <authorList>
            <person name="Thawai C."/>
        </authorList>
    </citation>
    <scope>NUCLEOTIDE SEQUENCE [LARGE SCALE GENOMIC DNA]</scope>
    <source>
        <strain evidence="3 4">CH9-7</strain>
    </source>
</reference>
<feature type="region of interest" description="Disordered" evidence="1">
    <location>
        <begin position="561"/>
        <end position="602"/>
    </location>
</feature>
<comment type="caution">
    <text evidence="3">The sequence shown here is derived from an EMBL/GenBank/DDBJ whole genome shotgun (WGS) entry which is preliminary data.</text>
</comment>
<dbReference type="InterPro" id="IPR000873">
    <property type="entry name" value="AMP-dep_synth/lig_dom"/>
</dbReference>
<dbReference type="PANTHER" id="PTHR45527:SF1">
    <property type="entry name" value="FATTY ACID SYNTHASE"/>
    <property type="match status" value="1"/>
</dbReference>
<name>A0ABS1MIV1_9ACTN</name>
<organism evidence="3 4">
    <name type="scientific">Streptomyces siderophoricus</name>
    <dbReference type="NCBI Taxonomy" id="2802281"/>
    <lineage>
        <taxon>Bacteria</taxon>
        <taxon>Bacillati</taxon>
        <taxon>Actinomycetota</taxon>
        <taxon>Actinomycetes</taxon>
        <taxon>Kitasatosporales</taxon>
        <taxon>Streptomycetaceae</taxon>
        <taxon>Streptomyces</taxon>
    </lineage>
</organism>
<protein>
    <submittedName>
        <fullName evidence="3">Non-ribosomal peptide synthetase</fullName>
    </submittedName>
</protein>
<dbReference type="Gene3D" id="3.40.50.12780">
    <property type="entry name" value="N-terminal domain of ligase-like"/>
    <property type="match status" value="1"/>
</dbReference>
<dbReference type="Proteomes" id="UP000629371">
    <property type="component" value="Unassembled WGS sequence"/>
</dbReference>
<dbReference type="InterPro" id="IPR036736">
    <property type="entry name" value="ACP-like_sf"/>
</dbReference>
<dbReference type="Gene3D" id="3.30.300.30">
    <property type="match status" value="1"/>
</dbReference>
<dbReference type="PROSITE" id="PS50075">
    <property type="entry name" value="CARRIER"/>
    <property type="match status" value="1"/>
</dbReference>
<dbReference type="InterPro" id="IPR042099">
    <property type="entry name" value="ANL_N_sf"/>
</dbReference>
<dbReference type="Pfam" id="PF00501">
    <property type="entry name" value="AMP-binding"/>
    <property type="match status" value="1"/>
</dbReference>
<sequence length="682" mass="70720">MHPTSTPTLPAPRASQNRQDQDRPLSIAHGAAPAAGAPAGVLSRFTEWAARSPEAPAVIDGAHTWTYREIGTAADAVADALRDRVRPGDLVGVCLDRSAALVVTAVALARLGAVYLPLGPQPGERRVETVTQDLDVACLIGDPALLPPRFRASGQAERTEAERIGAGPVDQVVLPLPVVGANAPAKAVAAFADGPGAGARRAPAEAFYAVLTSGSTGRPKAVAVAEAALGTLLDWYRAETGLAPGDRHSLLIGVAFDPHLLELWAGLTSGAALVPAPDEVRWDSEVLTDWWRDAGVSVSIGATPMIEPLLDRPWPSGLTLRHLIVGGDRLRRRPAADVTATVHNAYGPAEATVMATSYAMRGTDAAKTADVASAPPIGGPVPGVTVVVTDDDGRPVPRGSEGELRLGGRCLALGYLDPELTARRFTTPPAGLDLPPGMDRLYRTGDRVRMRADGLLEFLGRLDDQVKISGVRIEPAEVAAAFEQAPAVRSAVVVAPRTPDGRTRLVAYVRPAGGATPAAEGLLTAVRAWLPEQAVPSAVRLVDAFPLDANGKVDRAELVRRATEEGASPVPPGPGSSGPGSSGPATPSGSEALPDGSTPGERLVLGTVRDLLARPETTLAENFTAAGGTSLIAARLLTAVQRETGVRLRAPELLRQPDLRAVAALVDARRAAADADPKPGRA</sequence>
<accession>A0ABS1MIV1</accession>
<evidence type="ECO:0000259" key="2">
    <source>
        <dbReference type="PROSITE" id="PS50075"/>
    </source>
</evidence>
<feature type="compositionally biased region" description="Polar residues" evidence="1">
    <location>
        <begin position="1"/>
        <end position="18"/>
    </location>
</feature>
<dbReference type="Pfam" id="PF00550">
    <property type="entry name" value="PP-binding"/>
    <property type="match status" value="1"/>
</dbReference>
<dbReference type="InterPro" id="IPR045851">
    <property type="entry name" value="AMP-bd_C_sf"/>
</dbReference>
<dbReference type="InterPro" id="IPR025110">
    <property type="entry name" value="AMP-bd_C"/>
</dbReference>
<dbReference type="EMBL" id="JAERRI010000001">
    <property type="protein sequence ID" value="MBL1088001.1"/>
    <property type="molecule type" value="Genomic_DNA"/>
</dbReference>
<keyword evidence="4" id="KW-1185">Reference proteome</keyword>
<evidence type="ECO:0000313" key="3">
    <source>
        <dbReference type="EMBL" id="MBL1088001.1"/>
    </source>
</evidence>
<dbReference type="Pfam" id="PF13193">
    <property type="entry name" value="AMP-binding_C"/>
    <property type="match status" value="1"/>
</dbReference>
<feature type="domain" description="Carrier" evidence="2">
    <location>
        <begin position="595"/>
        <end position="670"/>
    </location>
</feature>
<dbReference type="InterPro" id="IPR009081">
    <property type="entry name" value="PP-bd_ACP"/>
</dbReference>
<proteinExistence type="predicted"/>
<feature type="region of interest" description="Disordered" evidence="1">
    <location>
        <begin position="1"/>
        <end position="23"/>
    </location>
</feature>
<evidence type="ECO:0000313" key="4">
    <source>
        <dbReference type="Proteomes" id="UP000629371"/>
    </source>
</evidence>